<accession>A0A7K1LI85</accession>
<evidence type="ECO:0000313" key="2">
    <source>
        <dbReference type="Proteomes" id="UP000462152"/>
    </source>
</evidence>
<dbReference type="Gene3D" id="3.40.50.1010">
    <property type="entry name" value="5'-nuclease"/>
    <property type="match status" value="1"/>
</dbReference>
<dbReference type="InterPro" id="IPR029060">
    <property type="entry name" value="PIN-like_dom_sf"/>
</dbReference>
<protein>
    <submittedName>
        <fullName evidence="1">Plasmid stabilization protein</fullName>
    </submittedName>
</protein>
<keyword evidence="2" id="KW-1185">Reference proteome</keyword>
<sequence length="146" mass="16181">MSSGSRGLLLDSDVLAEIRRSRPNPTIVAFLRRRAHRTLFLSTLSLGELRGLYPQPETERWLDELVERFAGHVLEVDSRVAREWAGRSTPQSILRLGKSPGASWTGAAVEGLVAATARVHDLTVISSKSETYRSWGVEALDPWTEA</sequence>
<proteinExistence type="predicted"/>
<reference evidence="1 2" key="1">
    <citation type="submission" date="2019-12" db="EMBL/GenBank/DDBJ databases">
        <authorList>
            <person name="Li J."/>
            <person name="Shi Y."/>
            <person name="Xu G."/>
            <person name="Xiao D."/>
            <person name="Ran X."/>
        </authorList>
    </citation>
    <scope>NUCLEOTIDE SEQUENCE [LARGE SCALE GENOMIC DNA]</scope>
    <source>
        <strain evidence="1 2">JCM 15915</strain>
    </source>
</reference>
<comment type="caution">
    <text evidence="1">The sequence shown here is derived from an EMBL/GenBank/DDBJ whole genome shotgun (WGS) entry which is preliminary data.</text>
</comment>
<dbReference type="EMBL" id="WOGT01000003">
    <property type="protein sequence ID" value="MUN54889.1"/>
    <property type="molecule type" value="Genomic_DNA"/>
</dbReference>
<dbReference type="Proteomes" id="UP000462152">
    <property type="component" value="Unassembled WGS sequence"/>
</dbReference>
<gene>
    <name evidence="1" type="ORF">GMA10_06635</name>
</gene>
<dbReference type="OrthoDB" id="4944295at2"/>
<organism evidence="1 2">
    <name type="scientific">Rothia koreensis</name>
    <dbReference type="NCBI Taxonomy" id="592378"/>
    <lineage>
        <taxon>Bacteria</taxon>
        <taxon>Bacillati</taxon>
        <taxon>Actinomycetota</taxon>
        <taxon>Actinomycetes</taxon>
        <taxon>Micrococcales</taxon>
        <taxon>Micrococcaceae</taxon>
        <taxon>Rothia</taxon>
    </lineage>
</organism>
<evidence type="ECO:0000313" key="1">
    <source>
        <dbReference type="EMBL" id="MUN54889.1"/>
    </source>
</evidence>
<dbReference type="AlphaFoldDB" id="A0A7K1LI85"/>
<dbReference type="SUPFAM" id="SSF88723">
    <property type="entry name" value="PIN domain-like"/>
    <property type="match status" value="1"/>
</dbReference>
<name>A0A7K1LI85_9MICC</name>
<dbReference type="RefSeq" id="WP_129314970.1">
    <property type="nucleotide sequence ID" value="NZ_JBFCQO010000005.1"/>
</dbReference>